<keyword evidence="2" id="KW-1185">Reference proteome</keyword>
<reference evidence="1 2" key="1">
    <citation type="submission" date="2019-02" db="EMBL/GenBank/DDBJ databases">
        <title>Genome sequencing of the rare red list fungi Antrodiella citrinella (Flaviporus citrinellus).</title>
        <authorList>
            <person name="Buettner E."/>
            <person name="Kellner H."/>
        </authorList>
    </citation>
    <scope>NUCLEOTIDE SEQUENCE [LARGE SCALE GENOMIC DNA]</scope>
    <source>
        <strain evidence="1 2">DSM 108506</strain>
    </source>
</reference>
<evidence type="ECO:0000313" key="2">
    <source>
        <dbReference type="Proteomes" id="UP000308730"/>
    </source>
</evidence>
<dbReference type="Proteomes" id="UP000308730">
    <property type="component" value="Unassembled WGS sequence"/>
</dbReference>
<sequence length="91" mass="9529">MTTGSYYLTARTRADADSDVCLFGPKAMLDEYVEYISAETGNGAAGMTSDVYVACNRLRGAVRVVHGFSDEVGKPDHYLVDVGAASGAGGE</sequence>
<dbReference type="EMBL" id="SGPM01000316">
    <property type="protein sequence ID" value="THH26731.1"/>
    <property type="molecule type" value="Genomic_DNA"/>
</dbReference>
<proteinExistence type="predicted"/>
<protein>
    <submittedName>
        <fullName evidence="1">Uncharacterized protein</fullName>
    </submittedName>
</protein>
<name>A0A4S4MNV7_9APHY</name>
<gene>
    <name evidence="1" type="ORF">EUX98_g7462</name>
</gene>
<comment type="caution">
    <text evidence="1">The sequence shown here is derived from an EMBL/GenBank/DDBJ whole genome shotgun (WGS) entry which is preliminary data.</text>
</comment>
<evidence type="ECO:0000313" key="1">
    <source>
        <dbReference type="EMBL" id="THH26731.1"/>
    </source>
</evidence>
<accession>A0A4S4MNV7</accession>
<organism evidence="1 2">
    <name type="scientific">Antrodiella citrinella</name>
    <dbReference type="NCBI Taxonomy" id="2447956"/>
    <lineage>
        <taxon>Eukaryota</taxon>
        <taxon>Fungi</taxon>
        <taxon>Dikarya</taxon>
        <taxon>Basidiomycota</taxon>
        <taxon>Agaricomycotina</taxon>
        <taxon>Agaricomycetes</taxon>
        <taxon>Polyporales</taxon>
        <taxon>Steccherinaceae</taxon>
        <taxon>Antrodiella</taxon>
    </lineage>
</organism>
<dbReference type="AlphaFoldDB" id="A0A4S4MNV7"/>